<evidence type="ECO:0000256" key="6">
    <source>
        <dbReference type="ARBA" id="ARBA00022723"/>
    </source>
</evidence>
<comment type="cofactor">
    <cofactor evidence="11">
        <name>Zn(2+)</name>
        <dbReference type="ChEBI" id="CHEBI:29105"/>
    </cofactor>
    <text evidence="11">Binds 1 zinc ion per subunit.</text>
</comment>
<evidence type="ECO:0000256" key="3">
    <source>
        <dbReference type="ARBA" id="ARBA00012656"/>
    </source>
</evidence>
<comment type="catalytic activity">
    <reaction evidence="9 11">
        <text>geranylgeranyl diphosphate + L-cysteinyl-[protein] = S-geranylgeranyl-L-cysteinyl-[protein] + diphosphate</text>
        <dbReference type="Rhea" id="RHEA:21240"/>
        <dbReference type="Rhea" id="RHEA-COMP:10131"/>
        <dbReference type="Rhea" id="RHEA-COMP:11537"/>
        <dbReference type="ChEBI" id="CHEBI:29950"/>
        <dbReference type="ChEBI" id="CHEBI:33019"/>
        <dbReference type="ChEBI" id="CHEBI:57533"/>
        <dbReference type="ChEBI" id="CHEBI:86021"/>
        <dbReference type="EC" id="2.5.1.60"/>
    </reaction>
</comment>
<name>A0AAF0EMY4_9BASI</name>
<gene>
    <name evidence="13" type="primary">BET2</name>
    <name evidence="13" type="ORF">MCUN1_000296</name>
</gene>
<dbReference type="PANTHER" id="PTHR11774">
    <property type="entry name" value="GERANYLGERANYL TRANSFERASE TYPE BETA SUBUNIT"/>
    <property type="match status" value="1"/>
</dbReference>
<protein>
    <recommendedName>
        <fullName evidence="10 11">Geranylgeranyl transferase type-2 subunit beta</fullName>
        <ecNumber evidence="3 11">2.5.1.60</ecNumber>
    </recommendedName>
</protein>
<keyword evidence="8 11" id="KW-0862">Zinc</keyword>
<evidence type="ECO:0000313" key="13">
    <source>
        <dbReference type="EMBL" id="WFD33483.1"/>
    </source>
</evidence>
<comment type="similarity">
    <text evidence="1 11">Belongs to the protein prenyltransferase subunit beta family.</text>
</comment>
<dbReference type="FunFam" id="1.50.10.20:FF:000012">
    <property type="entry name" value="Geranylgeranyl transferase type-2 subunit beta"/>
    <property type="match status" value="1"/>
</dbReference>
<dbReference type="GO" id="GO:0072657">
    <property type="term" value="P:protein localization to membrane"/>
    <property type="evidence" value="ECO:0007669"/>
    <property type="project" value="UniProtKB-ARBA"/>
</dbReference>
<evidence type="ECO:0000256" key="1">
    <source>
        <dbReference type="ARBA" id="ARBA00010497"/>
    </source>
</evidence>
<evidence type="ECO:0000256" key="7">
    <source>
        <dbReference type="ARBA" id="ARBA00022737"/>
    </source>
</evidence>
<accession>A0AAF0EMY4</accession>
<dbReference type="CDD" id="cd02894">
    <property type="entry name" value="GGTase-II"/>
    <property type="match status" value="1"/>
</dbReference>
<dbReference type="GO" id="GO:0005968">
    <property type="term" value="C:Rab-protein geranylgeranyltransferase complex"/>
    <property type="evidence" value="ECO:0007669"/>
    <property type="project" value="UniProtKB-UniRule"/>
</dbReference>
<organism evidence="13 14">
    <name type="scientific">Malassezia cuniculi</name>
    <dbReference type="NCBI Taxonomy" id="948313"/>
    <lineage>
        <taxon>Eukaryota</taxon>
        <taxon>Fungi</taxon>
        <taxon>Dikarya</taxon>
        <taxon>Basidiomycota</taxon>
        <taxon>Ustilaginomycotina</taxon>
        <taxon>Malasseziomycetes</taxon>
        <taxon>Malasseziales</taxon>
        <taxon>Malasseziaceae</taxon>
        <taxon>Malassezia</taxon>
    </lineage>
</organism>
<dbReference type="InterPro" id="IPR026873">
    <property type="entry name" value="Ptb1"/>
</dbReference>
<evidence type="ECO:0000256" key="11">
    <source>
        <dbReference type="RuleBase" id="RU365076"/>
    </source>
</evidence>
<dbReference type="Proteomes" id="UP001219933">
    <property type="component" value="Chromosome 1"/>
</dbReference>
<feature type="domain" description="Prenyltransferase alpha-alpha toroid" evidence="12">
    <location>
        <begin position="4"/>
        <end position="304"/>
    </location>
</feature>
<dbReference type="InterPro" id="IPR001330">
    <property type="entry name" value="Prenyltrans"/>
</dbReference>
<evidence type="ECO:0000256" key="4">
    <source>
        <dbReference type="ARBA" id="ARBA00022602"/>
    </source>
</evidence>
<dbReference type="SUPFAM" id="SSF48239">
    <property type="entry name" value="Terpenoid cyclases/Protein prenyltransferases"/>
    <property type="match status" value="1"/>
</dbReference>
<dbReference type="EC" id="2.5.1.60" evidence="3 11"/>
<sequence length="326" mass="36190">MDTLLIEQHVNFIKKLERRRDKSLAYHMTAHLRLNGVYWGLCALSLMHERDALDRDELVQFVLSCFNENDGAFGSYPGHDAHILSTLSAIQVLALVDALPELGARRERVIKFVLSLQQADGSFHGDRWGENDTRFLYCGVSTLAHLGALDQLDHKLTADWVMQCSNFDGGFGATRGAESHAAQVFTCLGALSILRALDRVDRDRLAWWLCERQVPSGGLNGRPQKLQDVCYSWWVLSSLSMLGRLHWIDAAKLREFIIDAQDPDGGIADRPGNVADVFHTLFGVAGLALLGYHGLEPVDPTYCMPVATIEALGIARPFQNSSQGCK</sequence>
<evidence type="ECO:0000256" key="5">
    <source>
        <dbReference type="ARBA" id="ARBA00022679"/>
    </source>
</evidence>
<comment type="subunit">
    <text evidence="2">Heterodimer of an alpha and a beta subunit.</text>
</comment>
<dbReference type="InterPro" id="IPR008930">
    <property type="entry name" value="Terpenoid_cyclase/PrenylTrfase"/>
</dbReference>
<evidence type="ECO:0000256" key="8">
    <source>
        <dbReference type="ARBA" id="ARBA00022833"/>
    </source>
</evidence>
<dbReference type="GO" id="GO:0046872">
    <property type="term" value="F:metal ion binding"/>
    <property type="evidence" value="ECO:0007669"/>
    <property type="project" value="UniProtKB-KW"/>
</dbReference>
<proteinExistence type="inferred from homology"/>
<comment type="function">
    <text evidence="11">Catalyzes the transfer of a geranylgeranyl moiety from geranylgeranyl diphosphate to both cysteines of proteins with the C-terminal sequence -XXCC, -XCXC and -CCXX.</text>
</comment>
<dbReference type="InterPro" id="IPR045089">
    <property type="entry name" value="PGGT1B-like"/>
</dbReference>
<keyword evidence="4 11" id="KW-0637">Prenyltransferase</keyword>
<evidence type="ECO:0000256" key="10">
    <source>
        <dbReference type="ARBA" id="ARBA00069127"/>
    </source>
</evidence>
<dbReference type="Gene3D" id="1.50.10.20">
    <property type="match status" value="1"/>
</dbReference>
<evidence type="ECO:0000256" key="9">
    <source>
        <dbReference type="ARBA" id="ARBA00047658"/>
    </source>
</evidence>
<keyword evidence="7" id="KW-0677">Repeat</keyword>
<keyword evidence="6 11" id="KW-0479">Metal-binding</keyword>
<dbReference type="AlphaFoldDB" id="A0AAF0EMY4"/>
<evidence type="ECO:0000256" key="2">
    <source>
        <dbReference type="ARBA" id="ARBA00011355"/>
    </source>
</evidence>
<keyword evidence="5 11" id="KW-0808">Transferase</keyword>
<dbReference type="Pfam" id="PF00432">
    <property type="entry name" value="Prenyltrans"/>
    <property type="match status" value="1"/>
</dbReference>
<evidence type="ECO:0000259" key="12">
    <source>
        <dbReference type="Pfam" id="PF00432"/>
    </source>
</evidence>
<dbReference type="GO" id="GO:0004663">
    <property type="term" value="F:Rab geranylgeranyltransferase activity"/>
    <property type="evidence" value="ECO:0007669"/>
    <property type="project" value="UniProtKB-UniRule"/>
</dbReference>
<keyword evidence="14" id="KW-1185">Reference proteome</keyword>
<evidence type="ECO:0000313" key="14">
    <source>
        <dbReference type="Proteomes" id="UP001219933"/>
    </source>
</evidence>
<dbReference type="EMBL" id="CP119877">
    <property type="protein sequence ID" value="WFD33483.1"/>
    <property type="molecule type" value="Genomic_DNA"/>
</dbReference>
<reference evidence="13" key="1">
    <citation type="submission" date="2023-03" db="EMBL/GenBank/DDBJ databases">
        <title>Mating type loci evolution in Malassezia.</title>
        <authorList>
            <person name="Coelho M.A."/>
        </authorList>
    </citation>
    <scope>NUCLEOTIDE SEQUENCE</scope>
    <source>
        <strain evidence="13">CBS 11721</strain>
    </source>
</reference>
<dbReference type="PANTHER" id="PTHR11774:SF11">
    <property type="entry name" value="GERANYLGERANYL TRANSFERASE TYPE-2 SUBUNIT BETA"/>
    <property type="match status" value="1"/>
</dbReference>